<keyword evidence="7" id="KW-0408">Iron</keyword>
<dbReference type="InterPro" id="IPR023996">
    <property type="entry name" value="TonB-dep_OMP_SusC/RagA"/>
</dbReference>
<name>A0ABV9P492_9FLAO</name>
<dbReference type="Gene3D" id="2.170.130.10">
    <property type="entry name" value="TonB-dependent receptor, plug domain"/>
    <property type="match status" value="1"/>
</dbReference>
<dbReference type="InterPro" id="IPR008969">
    <property type="entry name" value="CarboxyPept-like_regulatory"/>
</dbReference>
<organism evidence="17 18">
    <name type="scientific">Flavobacterium ponti</name>
    <dbReference type="NCBI Taxonomy" id="665133"/>
    <lineage>
        <taxon>Bacteria</taxon>
        <taxon>Pseudomonadati</taxon>
        <taxon>Bacteroidota</taxon>
        <taxon>Flavobacteriia</taxon>
        <taxon>Flavobacteriales</taxon>
        <taxon>Flavobacteriaceae</taxon>
        <taxon>Flavobacterium</taxon>
    </lineage>
</organism>
<evidence type="ECO:0000313" key="18">
    <source>
        <dbReference type="Proteomes" id="UP001595885"/>
    </source>
</evidence>
<keyword evidence="4" id="KW-0410">Iron transport</keyword>
<accession>A0ABV9P492</accession>
<keyword evidence="3 12" id="KW-1134">Transmembrane beta strand</keyword>
<keyword evidence="2 12" id="KW-0813">Transport</keyword>
<keyword evidence="10 12" id="KW-0472">Membrane</keyword>
<dbReference type="Pfam" id="PF13715">
    <property type="entry name" value="CarbopepD_reg_2"/>
    <property type="match status" value="1"/>
</dbReference>
<dbReference type="InterPro" id="IPR039426">
    <property type="entry name" value="TonB-dep_rcpt-like"/>
</dbReference>
<proteinExistence type="inferred from homology"/>
<evidence type="ECO:0000256" key="1">
    <source>
        <dbReference type="ARBA" id="ARBA00004571"/>
    </source>
</evidence>
<gene>
    <name evidence="17" type="ORF">ACFO3U_02770</name>
</gene>
<dbReference type="PANTHER" id="PTHR32552">
    <property type="entry name" value="FERRICHROME IRON RECEPTOR-RELATED"/>
    <property type="match status" value="1"/>
</dbReference>
<evidence type="ECO:0000259" key="15">
    <source>
        <dbReference type="Pfam" id="PF00593"/>
    </source>
</evidence>
<evidence type="ECO:0000256" key="5">
    <source>
        <dbReference type="ARBA" id="ARBA00022692"/>
    </source>
</evidence>
<dbReference type="SUPFAM" id="SSF56935">
    <property type="entry name" value="Porins"/>
    <property type="match status" value="1"/>
</dbReference>
<feature type="signal peptide" evidence="14">
    <location>
        <begin position="1"/>
        <end position="22"/>
    </location>
</feature>
<keyword evidence="9 13" id="KW-0798">TonB box</keyword>
<reference evidence="18" key="1">
    <citation type="journal article" date="2019" name="Int. J. Syst. Evol. Microbiol.">
        <title>The Global Catalogue of Microorganisms (GCM) 10K type strain sequencing project: providing services to taxonomists for standard genome sequencing and annotation.</title>
        <authorList>
            <consortium name="The Broad Institute Genomics Platform"/>
            <consortium name="The Broad Institute Genome Sequencing Center for Infectious Disease"/>
            <person name="Wu L."/>
            <person name="Ma J."/>
        </authorList>
    </citation>
    <scope>NUCLEOTIDE SEQUENCE [LARGE SCALE GENOMIC DNA]</scope>
    <source>
        <strain evidence="18">CCUG 50349</strain>
    </source>
</reference>
<evidence type="ECO:0000256" key="3">
    <source>
        <dbReference type="ARBA" id="ARBA00022452"/>
    </source>
</evidence>
<evidence type="ECO:0000256" key="2">
    <source>
        <dbReference type="ARBA" id="ARBA00022448"/>
    </source>
</evidence>
<feature type="chain" id="PRO_5045338042" evidence="14">
    <location>
        <begin position="23"/>
        <end position="1029"/>
    </location>
</feature>
<keyword evidence="8" id="KW-0406">Ion transport</keyword>
<feature type="domain" description="TonB-dependent receptor-like beta-barrel" evidence="15">
    <location>
        <begin position="402"/>
        <end position="778"/>
    </location>
</feature>
<comment type="caution">
    <text evidence="17">The sequence shown here is derived from an EMBL/GenBank/DDBJ whole genome shotgun (WGS) entry which is preliminary data.</text>
</comment>
<evidence type="ECO:0000256" key="10">
    <source>
        <dbReference type="ARBA" id="ARBA00023136"/>
    </source>
</evidence>
<dbReference type="RefSeq" id="WP_379738209.1">
    <property type="nucleotide sequence ID" value="NZ_JBHSGW010000002.1"/>
</dbReference>
<dbReference type="Proteomes" id="UP001595885">
    <property type="component" value="Unassembled WGS sequence"/>
</dbReference>
<keyword evidence="11 12" id="KW-0998">Cell outer membrane</keyword>
<evidence type="ECO:0000256" key="11">
    <source>
        <dbReference type="ARBA" id="ARBA00023237"/>
    </source>
</evidence>
<evidence type="ECO:0000256" key="9">
    <source>
        <dbReference type="ARBA" id="ARBA00023077"/>
    </source>
</evidence>
<dbReference type="InterPro" id="IPR036942">
    <property type="entry name" value="Beta-barrel_TonB_sf"/>
</dbReference>
<evidence type="ECO:0000256" key="4">
    <source>
        <dbReference type="ARBA" id="ARBA00022496"/>
    </source>
</evidence>
<evidence type="ECO:0000256" key="12">
    <source>
        <dbReference type="PROSITE-ProRule" id="PRU01360"/>
    </source>
</evidence>
<dbReference type="InterPro" id="IPR012910">
    <property type="entry name" value="Plug_dom"/>
</dbReference>
<sequence>MRSKFKWIFTLLVAFTMQFSFAQEKTVTGNVSDELGTLAGATVQVQGTNRGVTTDFDGNYSISAKQGDVLEFSFAGKKKSTVTVGAANVYDVVLSEGFVGDEIVLTGIVGVARKADAVTSTYQVVKSEELNQAANPNAVQALAGKVSGLQITTTSNGVNQTNSIVLRGNRSITGSNEALIVIDNAISSATVLQNLAPESIESMNVIKGAQGAALYGDRGVNGVIVVTTKRGNGEEKVSISLNSSIAFENISFMPTRQERYGQGWSGQHVTYENGAWGAEFDGVVRTVGQVQADGTYFTAPYSPIDKNINEFFKTGTLFQNGISISGGSLKTGYVSVTANKQNTDFVVDGDKLDRSSFIVRGGKQIGKWTLDANVNYISSKTEQTTSNLLSELLQAATNIPVEKFKNSGNEGAWTSYYRNPYWRAQNERFIDRSDYMTGSATIGYEINKNIKLNYIANIRTFQNNGYNYVNEYIDQIQLGGGDASTVSSFSQYNSGQRDFYGDFTANFNYKLTEKIGFNGTFGNNITDRFFKTTSVGGTNLTIPGLYTIDNVENIAATTGSNFQTRARSASFFTNLDFDYNDYLFLTLTGRYDMISELIGSSEGNKYFYPSVGLAFIPTKAFEGIKSDKGLKYAKVYANYIRVGNRSTIGAYDLNRLYTGGAGYPYGNNNSFVQDVTVTDGAIKPEFQTTLEGGINLGFFKDRLTFDASAYQTTTTDLITSVDASAASGLSRLETNIGKMTNKGFEIDLGFTPIAKSSFNNLGLVWENRLSYTTYKAIVDEVSDQADEVALVTGPEASIFAIKGEEFPIIKGTAYQRDDQGRVIIGANGNPLRAEGLQILGKSTPDYILNYSTSVSFKGLKLSLVMDYRTGHQFYAETKDWISWSGQLYESALNGRTGFIFPNSSVETSPGVYTANTNVVTGGNSYSSYLSYFQDEYADIAENAVLDATALKIREIALSYGLPSETVKRIGLSSLRFSVSARNPFVFLANENRGYADPESSFSNGNGKGYANIGRYPTTRTMAFTLNATF</sequence>
<dbReference type="SUPFAM" id="SSF49464">
    <property type="entry name" value="Carboxypeptidase regulatory domain-like"/>
    <property type="match status" value="1"/>
</dbReference>
<evidence type="ECO:0000256" key="13">
    <source>
        <dbReference type="RuleBase" id="RU003357"/>
    </source>
</evidence>
<protein>
    <submittedName>
        <fullName evidence="17">SusC/RagA family TonB-linked outer membrane protein</fullName>
    </submittedName>
</protein>
<evidence type="ECO:0000256" key="8">
    <source>
        <dbReference type="ARBA" id="ARBA00023065"/>
    </source>
</evidence>
<comment type="subcellular location">
    <subcellularLocation>
        <location evidence="1 12">Cell outer membrane</location>
        <topology evidence="1 12">Multi-pass membrane protein</topology>
    </subcellularLocation>
</comment>
<dbReference type="EMBL" id="JBHSGW010000002">
    <property type="protein sequence ID" value="MFC4738907.1"/>
    <property type="molecule type" value="Genomic_DNA"/>
</dbReference>
<evidence type="ECO:0000256" key="6">
    <source>
        <dbReference type="ARBA" id="ARBA00022729"/>
    </source>
</evidence>
<evidence type="ECO:0000256" key="14">
    <source>
        <dbReference type="SAM" id="SignalP"/>
    </source>
</evidence>
<dbReference type="PROSITE" id="PS52016">
    <property type="entry name" value="TONB_DEPENDENT_REC_3"/>
    <property type="match status" value="1"/>
</dbReference>
<feature type="domain" description="TonB-dependent receptor plug" evidence="16">
    <location>
        <begin position="117"/>
        <end position="223"/>
    </location>
</feature>
<comment type="similarity">
    <text evidence="12 13">Belongs to the TonB-dependent receptor family.</text>
</comment>
<dbReference type="PANTHER" id="PTHR32552:SF68">
    <property type="entry name" value="FERRICHROME OUTER MEMBRANE TRANSPORTER_PHAGE RECEPTOR"/>
    <property type="match status" value="1"/>
</dbReference>
<evidence type="ECO:0000256" key="7">
    <source>
        <dbReference type="ARBA" id="ARBA00023004"/>
    </source>
</evidence>
<dbReference type="Gene3D" id="2.60.40.1120">
    <property type="entry name" value="Carboxypeptidase-like, regulatory domain"/>
    <property type="match status" value="1"/>
</dbReference>
<keyword evidence="18" id="KW-1185">Reference proteome</keyword>
<dbReference type="Gene3D" id="2.40.170.20">
    <property type="entry name" value="TonB-dependent receptor, beta-barrel domain"/>
    <property type="match status" value="1"/>
</dbReference>
<dbReference type="InterPro" id="IPR000531">
    <property type="entry name" value="Beta-barrel_TonB"/>
</dbReference>
<dbReference type="Pfam" id="PF07715">
    <property type="entry name" value="Plug"/>
    <property type="match status" value="1"/>
</dbReference>
<evidence type="ECO:0000313" key="17">
    <source>
        <dbReference type="EMBL" id="MFC4738907.1"/>
    </source>
</evidence>
<evidence type="ECO:0000259" key="16">
    <source>
        <dbReference type="Pfam" id="PF07715"/>
    </source>
</evidence>
<keyword evidence="6 14" id="KW-0732">Signal</keyword>
<dbReference type="Pfam" id="PF00593">
    <property type="entry name" value="TonB_dep_Rec_b-barrel"/>
    <property type="match status" value="1"/>
</dbReference>
<keyword evidence="5 12" id="KW-0812">Transmembrane</keyword>
<dbReference type="NCBIfam" id="TIGR04056">
    <property type="entry name" value="OMP_RagA_SusC"/>
    <property type="match status" value="1"/>
</dbReference>
<dbReference type="InterPro" id="IPR037066">
    <property type="entry name" value="Plug_dom_sf"/>
</dbReference>